<evidence type="ECO:0000256" key="1">
    <source>
        <dbReference type="ARBA" id="ARBA00004496"/>
    </source>
</evidence>
<dbReference type="AlphaFoldDB" id="A0A914MPE6"/>
<dbReference type="GO" id="GO:0001965">
    <property type="term" value="F:G-protein alpha-subunit binding"/>
    <property type="evidence" value="ECO:0007669"/>
    <property type="project" value="TreeGrafter"/>
</dbReference>
<name>A0A914MPE6_MELIC</name>
<dbReference type="GO" id="GO:0000132">
    <property type="term" value="P:establishment of mitotic spindle orientation"/>
    <property type="evidence" value="ECO:0007669"/>
    <property type="project" value="TreeGrafter"/>
</dbReference>
<keyword evidence="2" id="KW-0963">Cytoplasm</keyword>
<proteinExistence type="predicted"/>
<sequence length="466" mass="52514">MTFNKLVLDGRRALSDSSKDMIKHGILLLERALLIGSEDEQLIADINSELGSAYFSLHDFEQAKNFFINDLTTSKRLRNEVKEVEAYSNLSVAYAMLLDFDSSIYCAGRVIILGARLNDDVLKGKGYYNCGFAYLQDALTCSEVDDHSDGTSHLYNQYIREQLQKSVFSFKEYLSIMERQQDKEVSGLALGNLANAYFCLSEYNKSIDCNEKRLKIARDLDDKLAIGRTLINLAKAYNKLGNNELAERNLLAAQRTSKGSDFPEELKAKIEFELETVNKPLDERRTIDDSLSLSSKQSPASRASSYTNKIVKRYCKSVTNLDSLGSRKVKKRFLQTLTTKKLSTDNILGDEGNDGEFMMNLIERSNKQIDDQRVCPEKITKIPLNFDDQSLNSDFASSSGNSRRLSLPRQKLANFKSGAIKSVTNIPKFFSGKTTKRFSKKENVSDDQSMGGSLTSRIIKMEVKDD</sequence>
<protein>
    <submittedName>
        <fullName evidence="5">Uncharacterized protein</fullName>
    </submittedName>
</protein>
<accession>A0A914MPE6</accession>
<dbReference type="InterPro" id="IPR052386">
    <property type="entry name" value="GPSM"/>
</dbReference>
<keyword evidence="3" id="KW-0677">Repeat</keyword>
<dbReference type="InterPro" id="IPR011990">
    <property type="entry name" value="TPR-like_helical_dom_sf"/>
</dbReference>
<dbReference type="Gene3D" id="1.25.40.10">
    <property type="entry name" value="Tetratricopeptide repeat domain"/>
    <property type="match status" value="1"/>
</dbReference>
<evidence type="ECO:0000313" key="5">
    <source>
        <dbReference type="WBParaSite" id="Minc3s02337g29536"/>
    </source>
</evidence>
<dbReference type="SMART" id="SM00028">
    <property type="entry name" value="TPR"/>
    <property type="match status" value="4"/>
</dbReference>
<reference evidence="5" key="1">
    <citation type="submission" date="2022-11" db="UniProtKB">
        <authorList>
            <consortium name="WormBaseParasite"/>
        </authorList>
    </citation>
    <scope>IDENTIFICATION</scope>
</reference>
<evidence type="ECO:0000256" key="3">
    <source>
        <dbReference type="ARBA" id="ARBA00022737"/>
    </source>
</evidence>
<dbReference type="GO" id="GO:0005092">
    <property type="term" value="F:GDP-dissociation inhibitor activity"/>
    <property type="evidence" value="ECO:0007669"/>
    <property type="project" value="TreeGrafter"/>
</dbReference>
<evidence type="ECO:0000313" key="4">
    <source>
        <dbReference type="Proteomes" id="UP000887563"/>
    </source>
</evidence>
<evidence type="ECO:0000256" key="2">
    <source>
        <dbReference type="ARBA" id="ARBA00022490"/>
    </source>
</evidence>
<dbReference type="Pfam" id="PF13424">
    <property type="entry name" value="TPR_12"/>
    <property type="match status" value="1"/>
</dbReference>
<keyword evidence="4" id="KW-1185">Reference proteome</keyword>
<dbReference type="SUPFAM" id="SSF48452">
    <property type="entry name" value="TPR-like"/>
    <property type="match status" value="1"/>
</dbReference>
<comment type="subcellular location">
    <subcellularLocation>
        <location evidence="1">Cytoplasm</location>
    </subcellularLocation>
</comment>
<dbReference type="PANTHER" id="PTHR45954:SF1">
    <property type="entry name" value="LD33695P"/>
    <property type="match status" value="1"/>
</dbReference>
<dbReference type="WBParaSite" id="Minc3s02337g29536">
    <property type="protein sequence ID" value="Minc3s02337g29536"/>
    <property type="gene ID" value="Minc3s02337g29536"/>
</dbReference>
<dbReference type="InterPro" id="IPR019734">
    <property type="entry name" value="TPR_rpt"/>
</dbReference>
<dbReference type="Proteomes" id="UP000887563">
    <property type="component" value="Unplaced"/>
</dbReference>
<dbReference type="GO" id="GO:0005938">
    <property type="term" value="C:cell cortex"/>
    <property type="evidence" value="ECO:0007669"/>
    <property type="project" value="TreeGrafter"/>
</dbReference>
<dbReference type="PANTHER" id="PTHR45954">
    <property type="entry name" value="LD33695P"/>
    <property type="match status" value="1"/>
</dbReference>
<organism evidence="4 5">
    <name type="scientific">Meloidogyne incognita</name>
    <name type="common">Southern root-knot nematode worm</name>
    <name type="synonym">Oxyuris incognita</name>
    <dbReference type="NCBI Taxonomy" id="6306"/>
    <lineage>
        <taxon>Eukaryota</taxon>
        <taxon>Metazoa</taxon>
        <taxon>Ecdysozoa</taxon>
        <taxon>Nematoda</taxon>
        <taxon>Chromadorea</taxon>
        <taxon>Rhabditida</taxon>
        <taxon>Tylenchina</taxon>
        <taxon>Tylenchomorpha</taxon>
        <taxon>Tylenchoidea</taxon>
        <taxon>Meloidogynidae</taxon>
        <taxon>Meloidogyninae</taxon>
        <taxon>Meloidogyne</taxon>
        <taxon>Meloidogyne incognita group</taxon>
    </lineage>
</organism>